<reference evidence="2 3" key="1">
    <citation type="submission" date="2019-05" db="EMBL/GenBank/DDBJ databases">
        <title>Another draft genome of Portunus trituberculatus and its Hox gene families provides insights of decapod evolution.</title>
        <authorList>
            <person name="Jeong J.-H."/>
            <person name="Song I."/>
            <person name="Kim S."/>
            <person name="Choi T."/>
            <person name="Kim D."/>
            <person name="Ryu S."/>
            <person name="Kim W."/>
        </authorList>
    </citation>
    <scope>NUCLEOTIDE SEQUENCE [LARGE SCALE GENOMIC DNA]</scope>
    <source>
        <tissue evidence="2">Muscle</tissue>
    </source>
</reference>
<dbReference type="Proteomes" id="UP000324222">
    <property type="component" value="Unassembled WGS sequence"/>
</dbReference>
<protein>
    <submittedName>
        <fullName evidence="2">Uncharacterized protein</fullName>
    </submittedName>
</protein>
<proteinExistence type="predicted"/>
<evidence type="ECO:0000256" key="1">
    <source>
        <dbReference type="SAM" id="MobiDB-lite"/>
    </source>
</evidence>
<dbReference type="AlphaFoldDB" id="A0A5B7GPN5"/>
<evidence type="ECO:0000313" key="3">
    <source>
        <dbReference type="Proteomes" id="UP000324222"/>
    </source>
</evidence>
<evidence type="ECO:0000313" key="2">
    <source>
        <dbReference type="EMBL" id="MPC62101.1"/>
    </source>
</evidence>
<name>A0A5B7GPN5_PORTR</name>
<dbReference type="EMBL" id="VSRR010019303">
    <property type="protein sequence ID" value="MPC62101.1"/>
    <property type="molecule type" value="Genomic_DNA"/>
</dbReference>
<keyword evidence="3" id="KW-1185">Reference proteome</keyword>
<comment type="caution">
    <text evidence="2">The sequence shown here is derived from an EMBL/GenBank/DDBJ whole genome shotgun (WGS) entry which is preliminary data.</text>
</comment>
<organism evidence="2 3">
    <name type="scientific">Portunus trituberculatus</name>
    <name type="common">Swimming crab</name>
    <name type="synonym">Neptunus trituberculatus</name>
    <dbReference type="NCBI Taxonomy" id="210409"/>
    <lineage>
        <taxon>Eukaryota</taxon>
        <taxon>Metazoa</taxon>
        <taxon>Ecdysozoa</taxon>
        <taxon>Arthropoda</taxon>
        <taxon>Crustacea</taxon>
        <taxon>Multicrustacea</taxon>
        <taxon>Malacostraca</taxon>
        <taxon>Eumalacostraca</taxon>
        <taxon>Eucarida</taxon>
        <taxon>Decapoda</taxon>
        <taxon>Pleocyemata</taxon>
        <taxon>Brachyura</taxon>
        <taxon>Eubrachyura</taxon>
        <taxon>Portunoidea</taxon>
        <taxon>Portunidae</taxon>
        <taxon>Portuninae</taxon>
        <taxon>Portunus</taxon>
    </lineage>
</organism>
<feature type="region of interest" description="Disordered" evidence="1">
    <location>
        <begin position="162"/>
        <end position="220"/>
    </location>
</feature>
<accession>A0A5B7GPN5</accession>
<feature type="compositionally biased region" description="Basic and acidic residues" evidence="1">
    <location>
        <begin position="162"/>
        <end position="187"/>
    </location>
</feature>
<sequence>MAGVSLFSPGVRNGRRFVILMVRVSPVPLRCHLRGIFDEKQARSNTRQKVAVVVGCGQVQRAGWGAAGLCRRCGGPGRTVEAASRPLAPSIMHHLSVTRHPDTHKVQYYNACCLLLDRRLSTQKVREDLAVWRGVAFEISRDDRTKRSKTLDKILCRQRKGRAEWRTSEGRPAREEGPAREGQRERASVGGPARKGQQRRASEEEPARYCQQRKASKGVS</sequence>
<gene>
    <name evidence="2" type="ORF">E2C01_056183</name>
</gene>